<dbReference type="Gene3D" id="3.40.120.10">
    <property type="entry name" value="Alpha-D-Glucose-1,6-Bisphosphate, subunit A, domain 3"/>
    <property type="match status" value="3"/>
</dbReference>
<dbReference type="Pfam" id="PF02880">
    <property type="entry name" value="PGM_PMM_III"/>
    <property type="match status" value="1"/>
</dbReference>
<sequence>MDSNIIEKAKQWLNSNIDEQAKKEINQLLEPGNETALTDAFYKDLEFGTGGLRGIMGIGSNRMNQYTVGKATQGLANYLIRTYPNQEIKVAIAHDSRNNSRFFAETTAAVFSANGIQVYFFEALRPTPELSFAIRHLGCQSGVVLTASHNPKEYNGYKAYWNDGAQLTPPHDKNVIDEVNAIQSIDDVNFAKDEGKIQIIGKDIDELYLDAIQRLSLSPDAINNQSDLKIIFSPIHGTGVTLVPAILERLGFKQVYVVEEQSEPNGDFPTVVYPNPEETEAMNIALKKAKESDADLVMATDPDADRVGIGVKNNHGEFQLLNGNQTGALLIYYLLKKWKENQKLTGQQYIVKTIVTSDLIHEIAKSYGVNSYDTLTGFKYIAALIKELEGKQEFIGGGEESYGYMISDFVRDKDAVASCAMIAEMTAYAKDQGKSIFDMLIDMYLEFGIYQEKLISITKKGKSGSEEIQKMMHDLRNNPPKTINGSELIKTIDYKTSIEKDLISGQEKSVDFPSSNVLQFFTEDGCKISARPSGTEPKIKFYFSVNSKLNNKNDFDTAFDQLNDKIDGIIKDLNLN</sequence>
<organism evidence="11 12">
    <name type="scientific">Splendidivirga corallicola</name>
    <dbReference type="NCBI Taxonomy" id="3051826"/>
    <lineage>
        <taxon>Bacteria</taxon>
        <taxon>Pseudomonadati</taxon>
        <taxon>Bacteroidota</taxon>
        <taxon>Cytophagia</taxon>
        <taxon>Cytophagales</taxon>
        <taxon>Splendidivirgaceae</taxon>
        <taxon>Splendidivirga</taxon>
    </lineage>
</organism>
<dbReference type="Pfam" id="PF02879">
    <property type="entry name" value="PGM_PMM_II"/>
    <property type="match status" value="1"/>
</dbReference>
<dbReference type="RefSeq" id="WP_346750949.1">
    <property type="nucleotide sequence ID" value="NZ_JAUJEA010000002.1"/>
</dbReference>
<comment type="cofactor">
    <cofactor evidence="1">
        <name>Mg(2+)</name>
        <dbReference type="ChEBI" id="CHEBI:18420"/>
    </cofactor>
</comment>
<feature type="domain" description="Alpha-D-phosphohexomutase alpha/beta/alpha" evidence="8">
    <location>
        <begin position="46"/>
        <end position="184"/>
    </location>
</feature>
<feature type="domain" description="Alpha-D-phosphohexomutase alpha/beta/alpha" evidence="10">
    <location>
        <begin position="322"/>
        <end position="440"/>
    </location>
</feature>
<keyword evidence="4 7" id="KW-0479">Metal-binding</keyword>
<evidence type="ECO:0000313" key="12">
    <source>
        <dbReference type="Proteomes" id="UP001172082"/>
    </source>
</evidence>
<evidence type="ECO:0000256" key="2">
    <source>
        <dbReference type="ARBA" id="ARBA00010231"/>
    </source>
</evidence>
<name>A0ABT8KJP0_9BACT</name>
<dbReference type="InterPro" id="IPR005841">
    <property type="entry name" value="Alpha-D-phosphohexomutase_SF"/>
</dbReference>
<dbReference type="EC" id="5.4.2.-" evidence="11"/>
<dbReference type="SUPFAM" id="SSF55957">
    <property type="entry name" value="Phosphoglucomutase, C-terminal domain"/>
    <property type="match status" value="1"/>
</dbReference>
<evidence type="ECO:0000256" key="3">
    <source>
        <dbReference type="ARBA" id="ARBA00022553"/>
    </source>
</evidence>
<protein>
    <submittedName>
        <fullName evidence="11">Phospho-sugar mutase</fullName>
        <ecNumber evidence="11">5.4.2.-</ecNumber>
    </submittedName>
</protein>
<dbReference type="Pfam" id="PF02878">
    <property type="entry name" value="PGM_PMM_I"/>
    <property type="match status" value="1"/>
</dbReference>
<dbReference type="InterPro" id="IPR036900">
    <property type="entry name" value="A-D-PHexomutase_C_sf"/>
</dbReference>
<evidence type="ECO:0000256" key="1">
    <source>
        <dbReference type="ARBA" id="ARBA00001946"/>
    </source>
</evidence>
<gene>
    <name evidence="11" type="ORF">QQ008_06090</name>
</gene>
<evidence type="ECO:0000256" key="7">
    <source>
        <dbReference type="RuleBase" id="RU004326"/>
    </source>
</evidence>
<dbReference type="Proteomes" id="UP001172082">
    <property type="component" value="Unassembled WGS sequence"/>
</dbReference>
<comment type="caution">
    <text evidence="11">The sequence shown here is derived from an EMBL/GenBank/DDBJ whole genome shotgun (WGS) entry which is preliminary data.</text>
</comment>
<comment type="similarity">
    <text evidence="2 7">Belongs to the phosphohexose mutase family.</text>
</comment>
<dbReference type="CDD" id="cd05799">
    <property type="entry name" value="PGM2"/>
    <property type="match status" value="1"/>
</dbReference>
<proteinExistence type="inferred from homology"/>
<dbReference type="PRINTS" id="PR00509">
    <property type="entry name" value="PGMPMM"/>
</dbReference>
<dbReference type="InterPro" id="IPR005846">
    <property type="entry name" value="A-D-PHexomutase_a/b/a-III"/>
</dbReference>
<evidence type="ECO:0000259" key="8">
    <source>
        <dbReference type="Pfam" id="PF02878"/>
    </source>
</evidence>
<evidence type="ECO:0000259" key="10">
    <source>
        <dbReference type="Pfam" id="PF02880"/>
    </source>
</evidence>
<dbReference type="PANTHER" id="PTHR45745:SF1">
    <property type="entry name" value="PHOSPHOGLUCOMUTASE 2B-RELATED"/>
    <property type="match status" value="1"/>
</dbReference>
<feature type="domain" description="Alpha-D-phosphohexomutase alpha/beta/alpha" evidence="9">
    <location>
        <begin position="208"/>
        <end position="310"/>
    </location>
</feature>
<dbReference type="EMBL" id="JAUJEA010000002">
    <property type="protein sequence ID" value="MDN5200919.1"/>
    <property type="molecule type" value="Genomic_DNA"/>
</dbReference>
<dbReference type="InterPro" id="IPR005845">
    <property type="entry name" value="A-D-PHexomutase_a/b/a-II"/>
</dbReference>
<evidence type="ECO:0000256" key="6">
    <source>
        <dbReference type="ARBA" id="ARBA00023235"/>
    </source>
</evidence>
<keyword evidence="12" id="KW-1185">Reference proteome</keyword>
<dbReference type="Gene3D" id="3.30.310.50">
    <property type="entry name" value="Alpha-D-phosphohexomutase, C-terminal domain"/>
    <property type="match status" value="1"/>
</dbReference>
<evidence type="ECO:0000256" key="4">
    <source>
        <dbReference type="ARBA" id="ARBA00022723"/>
    </source>
</evidence>
<dbReference type="InterPro" id="IPR016066">
    <property type="entry name" value="A-D-PHexomutase_CS"/>
</dbReference>
<accession>A0ABT8KJP0</accession>
<keyword evidence="3" id="KW-0597">Phosphoprotein</keyword>
<keyword evidence="5 7" id="KW-0460">Magnesium</keyword>
<dbReference type="InterPro" id="IPR005844">
    <property type="entry name" value="A-D-PHexomutase_a/b/a-I"/>
</dbReference>
<dbReference type="GO" id="GO:0016853">
    <property type="term" value="F:isomerase activity"/>
    <property type="evidence" value="ECO:0007669"/>
    <property type="project" value="UniProtKB-KW"/>
</dbReference>
<evidence type="ECO:0000313" key="11">
    <source>
        <dbReference type="EMBL" id="MDN5200919.1"/>
    </source>
</evidence>
<dbReference type="InterPro" id="IPR016055">
    <property type="entry name" value="A-D-PHexomutase_a/b/a-I/II/III"/>
</dbReference>
<keyword evidence="6 11" id="KW-0413">Isomerase</keyword>
<reference evidence="11" key="1">
    <citation type="submission" date="2023-06" db="EMBL/GenBank/DDBJ databases">
        <title>Genomic of Parafulvivirga corallium.</title>
        <authorList>
            <person name="Wang G."/>
        </authorList>
    </citation>
    <scope>NUCLEOTIDE SEQUENCE</scope>
    <source>
        <strain evidence="11">BMA10</strain>
    </source>
</reference>
<dbReference type="PANTHER" id="PTHR45745">
    <property type="entry name" value="PHOSPHOMANNOMUTASE 45A"/>
    <property type="match status" value="1"/>
</dbReference>
<dbReference type="SUPFAM" id="SSF53738">
    <property type="entry name" value="Phosphoglucomutase, first 3 domains"/>
    <property type="match status" value="3"/>
</dbReference>
<evidence type="ECO:0000256" key="5">
    <source>
        <dbReference type="ARBA" id="ARBA00022842"/>
    </source>
</evidence>
<evidence type="ECO:0000259" key="9">
    <source>
        <dbReference type="Pfam" id="PF02879"/>
    </source>
</evidence>
<dbReference type="PROSITE" id="PS00710">
    <property type="entry name" value="PGM_PMM"/>
    <property type="match status" value="1"/>
</dbReference>